<proteinExistence type="predicted"/>
<dbReference type="InterPro" id="IPR036457">
    <property type="entry name" value="PPM-type-like_dom_sf"/>
</dbReference>
<evidence type="ECO:0000313" key="2">
    <source>
        <dbReference type="Proteomes" id="UP000012166"/>
    </source>
</evidence>
<dbReference type="Gene3D" id="3.60.40.10">
    <property type="entry name" value="PPM-type phosphatase domain"/>
    <property type="match status" value="1"/>
</dbReference>
<dbReference type="AlphaFoldDB" id="A0ABC9SD68"/>
<gene>
    <name evidence="1" type="ORF">LEP1GSC056_4162</name>
</gene>
<protein>
    <submittedName>
        <fullName evidence="1">Uncharacterized protein</fullName>
    </submittedName>
</protein>
<organism evidence="1 2">
    <name type="scientific">Leptospira borgpetersenii str. Brem 328</name>
    <dbReference type="NCBI Taxonomy" id="1049780"/>
    <lineage>
        <taxon>Bacteria</taxon>
        <taxon>Pseudomonadati</taxon>
        <taxon>Spirochaetota</taxon>
        <taxon>Spirochaetia</taxon>
        <taxon>Leptospirales</taxon>
        <taxon>Leptospiraceae</taxon>
        <taxon>Leptospira</taxon>
    </lineage>
</organism>
<dbReference type="EMBL" id="AHMS02000045">
    <property type="protein sequence ID" value="EMN15692.1"/>
    <property type="molecule type" value="Genomic_DNA"/>
</dbReference>
<dbReference type="Proteomes" id="UP000012166">
    <property type="component" value="Unassembled WGS sequence"/>
</dbReference>
<reference evidence="1 2" key="1">
    <citation type="submission" date="2013-01" db="EMBL/GenBank/DDBJ databases">
        <authorList>
            <person name="Harkins D.M."/>
            <person name="Durkin A.S."/>
            <person name="Brinkac L.M."/>
            <person name="Haft D.H."/>
            <person name="Selengut J.D."/>
            <person name="Sanka R."/>
            <person name="DePew J."/>
            <person name="Purushe J."/>
            <person name="Hartskeerl R.A."/>
            <person name="Ahmed A."/>
            <person name="van der Linden H."/>
            <person name="Goris M.G.A."/>
            <person name="Vinetz J.M."/>
            <person name="Sutton G.G."/>
            <person name="Nierman W.C."/>
            <person name="Fouts D.E."/>
        </authorList>
    </citation>
    <scope>NUCLEOTIDE SEQUENCE [LARGE SCALE GENOMIC DNA]</scope>
    <source>
        <strain evidence="1 2">Brem 328</strain>
    </source>
</reference>
<evidence type="ECO:0000313" key="1">
    <source>
        <dbReference type="EMBL" id="EMN15692.1"/>
    </source>
</evidence>
<name>A0ABC9SD68_LEPBO</name>
<sequence length="44" mass="5098">MIRHLESVLSLPAHEQKEKLSAFLDEYQAGEVQRDDITLIGFRI</sequence>
<comment type="caution">
    <text evidence="1">The sequence shown here is derived from an EMBL/GenBank/DDBJ whole genome shotgun (WGS) entry which is preliminary data.</text>
</comment>
<accession>A0ABC9SD68</accession>